<feature type="region of interest" description="Disordered" evidence="1">
    <location>
        <begin position="377"/>
        <end position="489"/>
    </location>
</feature>
<evidence type="ECO:0000313" key="4">
    <source>
        <dbReference type="Proteomes" id="UP000261540"/>
    </source>
</evidence>
<feature type="compositionally biased region" description="Pro residues" evidence="1">
    <location>
        <begin position="739"/>
        <end position="749"/>
    </location>
</feature>
<dbReference type="RefSeq" id="XP_023664095.1">
    <property type="nucleotide sequence ID" value="XM_023808327.2"/>
</dbReference>
<feature type="compositionally biased region" description="Basic residues" evidence="1">
    <location>
        <begin position="270"/>
        <end position="289"/>
    </location>
</feature>
<dbReference type="Ensembl" id="ENSPKIT00000010838.1">
    <property type="protein sequence ID" value="ENSPKIP00000030033.1"/>
    <property type="gene ID" value="ENSPKIG00000011021.1"/>
</dbReference>
<evidence type="ECO:0000259" key="2">
    <source>
        <dbReference type="Pfam" id="PF15262"/>
    </source>
</evidence>
<dbReference type="GeneID" id="111842050"/>
<dbReference type="PANTHER" id="PTHR47743:SF1">
    <property type="entry name" value="CRACD-LIKE PROTEIN"/>
    <property type="match status" value="1"/>
</dbReference>
<accession>A0A3B3SI36</accession>
<feature type="region of interest" description="Disordered" evidence="1">
    <location>
        <begin position="1"/>
        <end position="20"/>
    </location>
</feature>
<evidence type="ECO:0000313" key="3">
    <source>
        <dbReference type="Ensembl" id="ENSPKIP00000030033.1"/>
    </source>
</evidence>
<feature type="compositionally biased region" description="Pro residues" evidence="1">
    <location>
        <begin position="796"/>
        <end position="808"/>
    </location>
</feature>
<feature type="compositionally biased region" description="Polar residues" evidence="1">
    <location>
        <begin position="411"/>
        <end position="423"/>
    </location>
</feature>
<feature type="compositionally biased region" description="Polar residues" evidence="1">
    <location>
        <begin position="557"/>
        <end position="570"/>
    </location>
</feature>
<feature type="compositionally biased region" description="Basic and acidic residues" evidence="1">
    <location>
        <begin position="930"/>
        <end position="946"/>
    </location>
</feature>
<feature type="domain" description="DUF4592" evidence="2">
    <location>
        <begin position="152"/>
        <end position="286"/>
    </location>
</feature>
<feature type="region of interest" description="Disordered" evidence="1">
    <location>
        <begin position="987"/>
        <end position="1031"/>
    </location>
</feature>
<feature type="region of interest" description="Disordered" evidence="1">
    <location>
        <begin position="153"/>
        <end position="249"/>
    </location>
</feature>
<feature type="compositionally biased region" description="Basic and acidic residues" evidence="1">
    <location>
        <begin position="685"/>
        <end position="696"/>
    </location>
</feature>
<dbReference type="CTD" id="101883152"/>
<dbReference type="Proteomes" id="UP000261540">
    <property type="component" value="Unplaced"/>
</dbReference>
<evidence type="ECO:0000256" key="1">
    <source>
        <dbReference type="SAM" id="MobiDB-lite"/>
    </source>
</evidence>
<feature type="compositionally biased region" description="Polar residues" evidence="1">
    <location>
        <begin position="515"/>
        <end position="524"/>
    </location>
</feature>
<feature type="region of interest" description="Disordered" evidence="1">
    <location>
        <begin position="515"/>
        <end position="594"/>
    </location>
</feature>
<sequence>MAGWSVRTELQSDDFAPVGTGRSSNYLLGLAESMDSPGAEGPGSNEDLAVKKKSRFQILKTRLFGRIKRKDNEDSMKHTQSASDITAPECLRGGSDSLEDFVYSPGTLGSRALSHDSIFLTNQSEAPPEPERILSQENVHGKIRALQMKLQQNIRLGPPPMLIPTKRTDDTGASSEDDGLPHSPPDVSLHEGLEPAISQKNPDSHRHHSTLSLAGTGSEEDEQSPAQPPSHLLSPVGKSSPKPSSTMALSPVADFDVPARFIPCLDNSAARHRMSVKPRNQRASTKGRKPALSVERPRSESLSTLEQAILEREQEGEEVPKEAARCRSYSTQMLLESTPERRKQELGMGASLEFPRTAAVDLEQPVQQMEQVAKRALLPRPVPRVPESSQPAELSPTKVLSSPGFAELPGTPTNKPQSPSKAQGTKDLVKEILQNSGQRYSSNYPVTPKTRASDYTPPKNTLQKQGDLGNGAQEMTPAIQLDPSPNPQLCTVAPTKNILQSGDWQPIITKTSLPKKATPTTMEQCVQEGAVSRSAQRTSAPPTVQDDQQPTEAVRQQRPNSGSFRFSISSAWDRPRTSSFSGGVEGGSARAEDMVNKTPSNHKFQEPLTARMEEIPLQSVTKTEENLVVKSPSSIQLLQQPAGSLGVAKSKELPWSAEQSTMKKRVTEESVKSGQVLGKSGGGSDIKEVQEGKSTGEEDTQGRTSFGVKLRSTSLSLRYRSDIAQSEQTHKGHIAEFGPPSPPAQPPPAKLAISEEQWPRALHSPRLDDEEWDSSTDNVNTKPPFLRKPPSQNPDRLPPLVAPSLPPSTPLREKIECFKQGALCADTGPLSKSVPAPSKEGELAASEPVWMSVAREKTRSLQQIFTSKLAPLGGTPQGWSQRPPQPVARDREEKKLITHLGQEGAPTSAPMERKVDTEAAMESRSPLMPKKAEWPAHLDSKTELRKGSFPVTTQQRPLAEGRCEEKVDKRVPINVHFPEVLACAASEAHADKDERWRKRSELQSLLWSSSPSSSPPAPPLPIPASGAGQPSWLELAKRKSLAWSDKTVD</sequence>
<dbReference type="KEGG" id="pki:111842050"/>
<organism evidence="3 4">
    <name type="scientific">Paramormyrops kingsleyae</name>
    <dbReference type="NCBI Taxonomy" id="1676925"/>
    <lineage>
        <taxon>Eukaryota</taxon>
        <taxon>Metazoa</taxon>
        <taxon>Chordata</taxon>
        <taxon>Craniata</taxon>
        <taxon>Vertebrata</taxon>
        <taxon>Euteleostomi</taxon>
        <taxon>Actinopterygii</taxon>
        <taxon>Neopterygii</taxon>
        <taxon>Teleostei</taxon>
        <taxon>Osteoglossocephala</taxon>
        <taxon>Osteoglossomorpha</taxon>
        <taxon>Osteoglossiformes</taxon>
        <taxon>Mormyridae</taxon>
        <taxon>Paramormyrops</taxon>
    </lineage>
</organism>
<feature type="region of interest" description="Disordered" evidence="1">
    <location>
        <begin position="826"/>
        <end position="845"/>
    </location>
</feature>
<keyword evidence="4" id="KW-1185">Reference proteome</keyword>
<dbReference type="InterPro" id="IPR026713">
    <property type="entry name" value="CRACD-like"/>
</dbReference>
<name>A0A3B3SI36_9TELE</name>
<dbReference type="OrthoDB" id="9944945at2759"/>
<reference evidence="3" key="1">
    <citation type="submission" date="2025-08" db="UniProtKB">
        <authorList>
            <consortium name="Ensembl"/>
        </authorList>
    </citation>
    <scope>IDENTIFICATION</scope>
</reference>
<dbReference type="GeneTree" id="ENSGT00940000163031"/>
<feature type="compositionally biased region" description="Polar residues" evidence="1">
    <location>
        <begin position="433"/>
        <end position="445"/>
    </location>
</feature>
<feature type="region of interest" description="Disordered" evidence="1">
    <location>
        <begin position="640"/>
        <end position="808"/>
    </location>
</feature>
<protein>
    <submittedName>
        <fullName evidence="3">KIAA1211 like</fullName>
    </submittedName>
</protein>
<dbReference type="PANTHER" id="PTHR47743">
    <property type="entry name" value="KIAA1210 / KIAA1211 FAMILY MEMBER"/>
    <property type="match status" value="1"/>
</dbReference>
<feature type="compositionally biased region" description="Polar residues" evidence="1">
    <location>
        <begin position="533"/>
        <end position="551"/>
    </location>
</feature>
<dbReference type="Pfam" id="PF15262">
    <property type="entry name" value="DUF4592"/>
    <property type="match status" value="1"/>
</dbReference>
<feature type="region of interest" description="Disordered" evidence="1">
    <location>
        <begin position="267"/>
        <end position="303"/>
    </location>
</feature>
<dbReference type="AlphaFoldDB" id="A0A3B3SI36"/>
<feature type="compositionally biased region" description="Basic and acidic residues" evidence="1">
    <location>
        <begin position="988"/>
        <end position="1001"/>
    </location>
</feature>
<proteinExistence type="predicted"/>
<dbReference type="InterPro" id="IPR028030">
    <property type="entry name" value="DUF4592"/>
</dbReference>
<dbReference type="STRING" id="1676925.ENSPKIP00000030033"/>
<feature type="compositionally biased region" description="Pro residues" evidence="1">
    <location>
        <begin position="1013"/>
        <end position="1022"/>
    </location>
</feature>
<feature type="compositionally biased region" description="Low complexity" evidence="1">
    <location>
        <begin position="1002"/>
        <end position="1012"/>
    </location>
</feature>
<feature type="region of interest" description="Disordered" evidence="1">
    <location>
        <begin position="868"/>
        <end position="963"/>
    </location>
</feature>
<reference evidence="3" key="2">
    <citation type="submission" date="2025-09" db="UniProtKB">
        <authorList>
            <consortium name="Ensembl"/>
        </authorList>
    </citation>
    <scope>IDENTIFICATION</scope>
</reference>